<gene>
    <name evidence="2" type="ORF">DC3_11490</name>
</gene>
<dbReference type="Gene3D" id="3.60.15.10">
    <property type="entry name" value="Ribonuclease Z/Hydroxyacylglutathione hydrolase-like"/>
    <property type="match status" value="1"/>
</dbReference>
<proteinExistence type="predicted"/>
<comment type="caution">
    <text evidence="2">The sequence shown here is derived from an EMBL/GenBank/DDBJ whole genome shotgun (WGS) entry which is preliminary data.</text>
</comment>
<evidence type="ECO:0000313" key="2">
    <source>
        <dbReference type="EMBL" id="GEM45514.1"/>
    </source>
</evidence>
<keyword evidence="3" id="KW-1185">Reference proteome</keyword>
<accession>A0A511MY44</accession>
<dbReference type="PANTHER" id="PTHR43546:SF3">
    <property type="entry name" value="UPF0173 METAL-DEPENDENT HYDROLASE MJ1163"/>
    <property type="match status" value="1"/>
</dbReference>
<dbReference type="InterPro" id="IPR050114">
    <property type="entry name" value="UPF0173_UPF0282_UlaG_hydrolase"/>
</dbReference>
<organism evidence="2 3">
    <name type="scientific">Deinococcus cellulosilyticus (strain DSM 18568 / NBRC 106333 / KACC 11606 / 5516J-15)</name>
    <dbReference type="NCBI Taxonomy" id="1223518"/>
    <lineage>
        <taxon>Bacteria</taxon>
        <taxon>Thermotogati</taxon>
        <taxon>Deinococcota</taxon>
        <taxon>Deinococci</taxon>
        <taxon>Deinococcales</taxon>
        <taxon>Deinococcaceae</taxon>
        <taxon>Deinococcus</taxon>
    </lineage>
</organism>
<dbReference type="EMBL" id="BJXB01000004">
    <property type="protein sequence ID" value="GEM45514.1"/>
    <property type="molecule type" value="Genomic_DNA"/>
</dbReference>
<protein>
    <recommendedName>
        <fullName evidence="1">Metallo-beta-lactamase domain-containing protein</fullName>
    </recommendedName>
</protein>
<dbReference type="Proteomes" id="UP000321306">
    <property type="component" value="Unassembled WGS sequence"/>
</dbReference>
<evidence type="ECO:0000259" key="1">
    <source>
        <dbReference type="Pfam" id="PF12706"/>
    </source>
</evidence>
<sequence length="248" mass="27209">MQIQRLHWAGVQLTARDTTLFIDTITPPEAELDPEVTTTHRHALLTHHHADHADLGYIHKWIGGTGTLVTHHDVLPFLNVGSLKVRTVGLHQPLILPHSTADFVVHAVPASDGLGDPQVSWVVEAGGKRILHAGDTLWHGHWWSIARLYGPFDVVFLPMNAPRINIGRFQDSGIPIVMTPEQAVAAARILAPELVVPIHYGRHEPGRYVETPDALNTFLKLAQEAGLKVNAMQPGEGFDLKPQAAVPI</sequence>
<dbReference type="SUPFAM" id="SSF56281">
    <property type="entry name" value="Metallo-hydrolase/oxidoreductase"/>
    <property type="match status" value="1"/>
</dbReference>
<dbReference type="InterPro" id="IPR036866">
    <property type="entry name" value="RibonucZ/Hydroxyglut_hydro"/>
</dbReference>
<dbReference type="InterPro" id="IPR001279">
    <property type="entry name" value="Metallo-B-lactamas"/>
</dbReference>
<dbReference type="Pfam" id="PF12706">
    <property type="entry name" value="Lactamase_B_2"/>
    <property type="match status" value="1"/>
</dbReference>
<evidence type="ECO:0000313" key="3">
    <source>
        <dbReference type="Proteomes" id="UP000321306"/>
    </source>
</evidence>
<dbReference type="AlphaFoldDB" id="A0A511MY44"/>
<feature type="domain" description="Metallo-beta-lactamase" evidence="1">
    <location>
        <begin position="42"/>
        <end position="200"/>
    </location>
</feature>
<reference evidence="2 3" key="1">
    <citation type="submission" date="2019-07" db="EMBL/GenBank/DDBJ databases">
        <title>Whole genome shotgun sequence of Deinococcus cellulosilyticus NBRC 106333.</title>
        <authorList>
            <person name="Hosoyama A."/>
            <person name="Uohara A."/>
            <person name="Ohji S."/>
            <person name="Ichikawa N."/>
        </authorList>
    </citation>
    <scope>NUCLEOTIDE SEQUENCE [LARGE SCALE GENOMIC DNA]</scope>
    <source>
        <strain evidence="2 3">NBRC 106333</strain>
    </source>
</reference>
<name>A0A511MY44_DEIC1</name>
<dbReference type="PANTHER" id="PTHR43546">
    <property type="entry name" value="UPF0173 METAL-DEPENDENT HYDROLASE MJ1163-RELATED"/>
    <property type="match status" value="1"/>
</dbReference>